<dbReference type="AlphaFoldDB" id="A0A9J5XPE0"/>
<keyword evidence="1" id="KW-0472">Membrane</keyword>
<evidence type="ECO:0000313" key="3">
    <source>
        <dbReference type="Proteomes" id="UP000824120"/>
    </source>
</evidence>
<comment type="caution">
    <text evidence="2">The sequence shown here is derived from an EMBL/GenBank/DDBJ whole genome shotgun (WGS) entry which is preliminary data.</text>
</comment>
<keyword evidence="1" id="KW-0812">Transmembrane</keyword>
<reference evidence="2 3" key="1">
    <citation type="submission" date="2020-09" db="EMBL/GenBank/DDBJ databases">
        <title>De no assembly of potato wild relative species, Solanum commersonii.</title>
        <authorList>
            <person name="Cho K."/>
        </authorList>
    </citation>
    <scope>NUCLEOTIDE SEQUENCE [LARGE SCALE GENOMIC DNA]</scope>
    <source>
        <strain evidence="2">LZ3.2</strain>
        <tissue evidence="2">Leaf</tissue>
    </source>
</reference>
<accession>A0A9J5XPE0</accession>
<name>A0A9J5XPE0_SOLCO</name>
<organism evidence="2 3">
    <name type="scientific">Solanum commersonii</name>
    <name type="common">Commerson's wild potato</name>
    <name type="synonym">Commerson's nightshade</name>
    <dbReference type="NCBI Taxonomy" id="4109"/>
    <lineage>
        <taxon>Eukaryota</taxon>
        <taxon>Viridiplantae</taxon>
        <taxon>Streptophyta</taxon>
        <taxon>Embryophyta</taxon>
        <taxon>Tracheophyta</taxon>
        <taxon>Spermatophyta</taxon>
        <taxon>Magnoliopsida</taxon>
        <taxon>eudicotyledons</taxon>
        <taxon>Gunneridae</taxon>
        <taxon>Pentapetalae</taxon>
        <taxon>asterids</taxon>
        <taxon>lamiids</taxon>
        <taxon>Solanales</taxon>
        <taxon>Solanaceae</taxon>
        <taxon>Solanoideae</taxon>
        <taxon>Solaneae</taxon>
        <taxon>Solanum</taxon>
    </lineage>
</organism>
<feature type="transmembrane region" description="Helical" evidence="1">
    <location>
        <begin position="41"/>
        <end position="58"/>
    </location>
</feature>
<evidence type="ECO:0000256" key="1">
    <source>
        <dbReference type="SAM" id="Phobius"/>
    </source>
</evidence>
<protein>
    <submittedName>
        <fullName evidence="2">Uncharacterized protein</fullName>
    </submittedName>
</protein>
<keyword evidence="3" id="KW-1185">Reference proteome</keyword>
<keyword evidence="1" id="KW-1133">Transmembrane helix</keyword>
<dbReference type="Proteomes" id="UP000824120">
    <property type="component" value="Chromosome 8"/>
</dbReference>
<dbReference type="EMBL" id="JACXVP010000008">
    <property type="protein sequence ID" value="KAG5589220.1"/>
    <property type="molecule type" value="Genomic_DNA"/>
</dbReference>
<sequence>MTNILPQTLKRKMGYRQCEKELKTRLDEILKAFCKRTNRKYLEWLVGLFNVILRWYLYQSYGYQISKTHNKSLREMVEMKIHVGTINYRSHPSFEGITRRNIRMKEACNKVLMEVLWGCLAARGVPVTYIRAIKYMYVKTRFKLEWSKETWSTFHLR</sequence>
<proteinExistence type="predicted"/>
<gene>
    <name evidence="2" type="ORF">H5410_039734</name>
</gene>
<evidence type="ECO:0000313" key="2">
    <source>
        <dbReference type="EMBL" id="KAG5589220.1"/>
    </source>
</evidence>